<organism evidence="1 2">
    <name type="scientific">Pukyongiella litopenaei</name>
    <dbReference type="NCBI Taxonomy" id="2605946"/>
    <lineage>
        <taxon>Bacteria</taxon>
        <taxon>Pseudomonadati</taxon>
        <taxon>Pseudomonadota</taxon>
        <taxon>Alphaproteobacteria</taxon>
        <taxon>Rhodobacterales</taxon>
        <taxon>Paracoccaceae</taxon>
        <taxon>Pukyongiella</taxon>
    </lineage>
</organism>
<accession>A0A2S0ML01</accession>
<dbReference type="RefSeq" id="WP_149615432.1">
    <property type="nucleotide sequence ID" value="NZ_CP027665.1"/>
</dbReference>
<sequence>MTNCNADSANNTGLTPVTVDAPGLTYSFYRESDADLTTMEGRLEWFCANFEVSPPNLEYDEDEPDAILLTDDLMRWALYEGVSLDWLVCGMVSGVLAEFRKGHSFGGPKRKLYEIIRKLDDAQKQQVLDSIEAKSLGLRELHHQWRIARDTYNESAALDGTPEGAALFDRILELEQQAADYEPQSVEDFAFKIIIADCDGDMNVTDCQVELANMAYRVAGIEQVCRGVIKTR</sequence>
<name>A0A2S0ML01_9RHOB</name>
<gene>
    <name evidence="1" type="ORF">C6Y53_01735</name>
</gene>
<dbReference type="AlphaFoldDB" id="A0A2S0ML01"/>
<reference evidence="2" key="1">
    <citation type="submission" date="2018-03" db="EMBL/GenBank/DDBJ databases">
        <title>Genomic analysis of the strain SH-1 isolated from shrimp intestine.</title>
        <authorList>
            <person name="Kim Y.-S."/>
            <person name="Kim S.-E."/>
            <person name="Kim K.-H."/>
        </authorList>
    </citation>
    <scope>NUCLEOTIDE SEQUENCE [LARGE SCALE GENOMIC DNA]</scope>
    <source>
        <strain evidence="2">SH-1</strain>
    </source>
</reference>
<dbReference type="KEGG" id="thas:C6Y53_01735"/>
<evidence type="ECO:0000313" key="1">
    <source>
        <dbReference type="EMBL" id="AVO36546.2"/>
    </source>
</evidence>
<dbReference type="EMBL" id="CP027665">
    <property type="protein sequence ID" value="AVO36546.2"/>
    <property type="molecule type" value="Genomic_DNA"/>
</dbReference>
<keyword evidence="2" id="KW-1185">Reference proteome</keyword>
<dbReference type="Proteomes" id="UP000237655">
    <property type="component" value="Chromosome"/>
</dbReference>
<evidence type="ECO:0000313" key="2">
    <source>
        <dbReference type="Proteomes" id="UP000237655"/>
    </source>
</evidence>
<protein>
    <submittedName>
        <fullName evidence="1">Uncharacterized protein</fullName>
    </submittedName>
</protein>
<proteinExistence type="predicted"/>